<dbReference type="AlphaFoldDB" id="A0A8J1XYR3"/>
<sequence>MIKYHNYVVKNHISAANRGHIKPNKPVSASTKLGQIKPEKSDLQLQRDSPSLDGTPASLEHFSPVNQFSTTKSGSSTRNLYVDKGAQSMNNPSKNKGVQIHGGEKTSVQDTLPNIPNLLSDDVGKGAQGFRESPEKATQDEFTAENYDTHTRVPQKDRNQNTFEDDATLNNQHDSKIPNSTPKYNSEVSLIQNGDITIVIVGAVSVSVLILIIIVSVVLVLLRRKRKTPKENSIELDIFEGVPDRSYPNTLPVELKVSDDSTEIDRNISHA</sequence>
<keyword evidence="2" id="KW-0472">Membrane</keyword>
<feature type="compositionally biased region" description="Polar residues" evidence="1">
    <location>
        <begin position="168"/>
        <end position="181"/>
    </location>
</feature>
<gene>
    <name evidence="3" type="ORF">OFUS_LOCUS16263</name>
</gene>
<proteinExistence type="predicted"/>
<evidence type="ECO:0000313" key="4">
    <source>
        <dbReference type="Proteomes" id="UP000749559"/>
    </source>
</evidence>
<keyword evidence="2" id="KW-1133">Transmembrane helix</keyword>
<reference evidence="3" key="1">
    <citation type="submission" date="2022-03" db="EMBL/GenBank/DDBJ databases">
        <authorList>
            <person name="Martin C."/>
        </authorList>
    </citation>
    <scope>NUCLEOTIDE SEQUENCE</scope>
</reference>
<comment type="caution">
    <text evidence="3">The sequence shown here is derived from an EMBL/GenBank/DDBJ whole genome shotgun (WGS) entry which is preliminary data.</text>
</comment>
<feature type="region of interest" description="Disordered" evidence="1">
    <location>
        <begin position="41"/>
        <end position="77"/>
    </location>
</feature>
<feature type="compositionally biased region" description="Polar residues" evidence="1">
    <location>
        <begin position="64"/>
        <end position="77"/>
    </location>
</feature>
<dbReference type="Proteomes" id="UP000749559">
    <property type="component" value="Unassembled WGS sequence"/>
</dbReference>
<dbReference type="CDD" id="cd12087">
    <property type="entry name" value="TM_EGFR-like"/>
    <property type="match status" value="1"/>
</dbReference>
<keyword evidence="4" id="KW-1185">Reference proteome</keyword>
<keyword evidence="2" id="KW-0812">Transmembrane</keyword>
<dbReference type="EMBL" id="CAIIXF020000008">
    <property type="protein sequence ID" value="CAH1791145.1"/>
    <property type="molecule type" value="Genomic_DNA"/>
</dbReference>
<feature type="compositionally biased region" description="Basic and acidic residues" evidence="1">
    <location>
        <begin position="147"/>
        <end position="159"/>
    </location>
</feature>
<evidence type="ECO:0000256" key="2">
    <source>
        <dbReference type="SAM" id="Phobius"/>
    </source>
</evidence>
<evidence type="ECO:0000313" key="3">
    <source>
        <dbReference type="EMBL" id="CAH1791145.1"/>
    </source>
</evidence>
<feature type="transmembrane region" description="Helical" evidence="2">
    <location>
        <begin position="196"/>
        <end position="222"/>
    </location>
</feature>
<evidence type="ECO:0000256" key="1">
    <source>
        <dbReference type="SAM" id="MobiDB-lite"/>
    </source>
</evidence>
<protein>
    <submittedName>
        <fullName evidence="3">Uncharacterized protein</fullName>
    </submittedName>
</protein>
<name>A0A8J1XYR3_OWEFU</name>
<organism evidence="3 4">
    <name type="scientific">Owenia fusiformis</name>
    <name type="common">Polychaete worm</name>
    <dbReference type="NCBI Taxonomy" id="6347"/>
    <lineage>
        <taxon>Eukaryota</taxon>
        <taxon>Metazoa</taxon>
        <taxon>Spiralia</taxon>
        <taxon>Lophotrochozoa</taxon>
        <taxon>Annelida</taxon>
        <taxon>Polychaeta</taxon>
        <taxon>Sedentaria</taxon>
        <taxon>Canalipalpata</taxon>
        <taxon>Sabellida</taxon>
        <taxon>Oweniida</taxon>
        <taxon>Oweniidae</taxon>
        <taxon>Owenia</taxon>
    </lineage>
</organism>
<feature type="region of interest" description="Disordered" evidence="1">
    <location>
        <begin position="124"/>
        <end position="181"/>
    </location>
</feature>
<accession>A0A8J1XYR3</accession>